<gene>
    <name evidence="6" type="ORF">QN062_06870</name>
    <name evidence="5" type="ORF">QN216_01070</name>
    <name evidence="4" type="ORF">QN217_09385</name>
</gene>
<evidence type="ECO:0000259" key="3">
    <source>
        <dbReference type="PROSITE" id="PS50977"/>
    </source>
</evidence>
<evidence type="ECO:0000313" key="6">
    <source>
        <dbReference type="EMBL" id="XDS50119.1"/>
    </source>
</evidence>
<keyword evidence="1 2" id="KW-0238">DNA-binding</keyword>
<dbReference type="PANTHER" id="PTHR30055">
    <property type="entry name" value="HTH-TYPE TRANSCRIPTIONAL REGULATOR RUTR"/>
    <property type="match status" value="1"/>
</dbReference>
<dbReference type="Pfam" id="PF00440">
    <property type="entry name" value="TetR_N"/>
    <property type="match status" value="1"/>
</dbReference>
<dbReference type="InterPro" id="IPR050109">
    <property type="entry name" value="HTH-type_TetR-like_transc_reg"/>
</dbReference>
<sequence length="191" mass="21809">MTETQDRILAAFKQLLVEYGYVKTTTRKIADVAGVNELTIFKNFKDKEGVLNAAVNDYLRDVDQIAGSITLSDDVEADLIMLSSLYQTFIDDHKAVVLAGFREAFEIPSLNGAVLKIPLYFKQFLMDYLTRMQARGVIDRRLDVEAQAMSFIWLNFGYFLTRQRFSGPDLSFDLNYFLDNNVKSFVNGLLE</sequence>
<evidence type="ECO:0000256" key="1">
    <source>
        <dbReference type="ARBA" id="ARBA00023125"/>
    </source>
</evidence>
<evidence type="ECO:0000313" key="4">
    <source>
        <dbReference type="EMBL" id="XDS46327.1"/>
    </source>
</evidence>
<dbReference type="KEGG" id="bfk:QN062_06870"/>
<dbReference type="GO" id="GO:0003700">
    <property type="term" value="F:DNA-binding transcription factor activity"/>
    <property type="evidence" value="ECO:0007669"/>
    <property type="project" value="TreeGrafter"/>
</dbReference>
<reference evidence="4" key="1">
    <citation type="submission" date="2023-07" db="EMBL/GenBank/DDBJ databases">
        <title>Bifidobacterium aquikefiriaerophilum sp. nov. and Bifidobacterium eccum sp. nov., isolated from water kefir.</title>
        <authorList>
            <person name="Breselge S."/>
            <person name="Bellassi P."/>
            <person name="Barcenilla C."/>
            <person name="Alvarez-Ordonez A."/>
            <person name="Morelli L."/>
            <person name="Cotter P.D."/>
        </authorList>
    </citation>
    <scope>NUCLEOTIDE SEQUENCE</scope>
    <source>
        <strain evidence="6">WK012_4_13</strain>
        <strain evidence="5">WK013_4_14</strain>
        <strain evidence="4">WK048_4_13</strain>
    </source>
</reference>
<feature type="DNA-binding region" description="H-T-H motif" evidence="2">
    <location>
        <begin position="25"/>
        <end position="44"/>
    </location>
</feature>
<dbReference type="Gene3D" id="1.10.357.10">
    <property type="entry name" value="Tetracycline Repressor, domain 2"/>
    <property type="match status" value="1"/>
</dbReference>
<dbReference type="EMBL" id="CP129683">
    <property type="protein sequence ID" value="XDS50119.1"/>
    <property type="molecule type" value="Genomic_DNA"/>
</dbReference>
<accession>A0AB39UB73</accession>
<protein>
    <submittedName>
        <fullName evidence="4">TetR/AcrR family transcriptional regulator</fullName>
    </submittedName>
</protein>
<dbReference type="EMBL" id="CP129675">
    <property type="protein sequence ID" value="XDS46327.1"/>
    <property type="molecule type" value="Genomic_DNA"/>
</dbReference>
<dbReference type="InterPro" id="IPR036271">
    <property type="entry name" value="Tet_transcr_reg_TetR-rel_C_sf"/>
</dbReference>
<evidence type="ECO:0000313" key="5">
    <source>
        <dbReference type="EMBL" id="XDS48895.1"/>
    </source>
</evidence>
<dbReference type="PANTHER" id="PTHR30055:SF226">
    <property type="entry name" value="HTH-TYPE TRANSCRIPTIONAL REGULATOR PKSA"/>
    <property type="match status" value="1"/>
</dbReference>
<name>A0AB39UB73_9BIFI</name>
<proteinExistence type="predicted"/>
<dbReference type="AlphaFoldDB" id="A0AB39UB73"/>
<organism evidence="4">
    <name type="scientific">Bifidobacterium fermentum</name>
    <dbReference type="NCBI Taxonomy" id="3059035"/>
    <lineage>
        <taxon>Bacteria</taxon>
        <taxon>Bacillati</taxon>
        <taxon>Actinomycetota</taxon>
        <taxon>Actinomycetes</taxon>
        <taxon>Bifidobacteriales</taxon>
        <taxon>Bifidobacteriaceae</taxon>
        <taxon>Bifidobacterium</taxon>
    </lineage>
</organism>
<dbReference type="GO" id="GO:0000976">
    <property type="term" value="F:transcription cis-regulatory region binding"/>
    <property type="evidence" value="ECO:0007669"/>
    <property type="project" value="TreeGrafter"/>
</dbReference>
<dbReference type="PRINTS" id="PR00455">
    <property type="entry name" value="HTHTETR"/>
</dbReference>
<dbReference type="InterPro" id="IPR009057">
    <property type="entry name" value="Homeodomain-like_sf"/>
</dbReference>
<dbReference type="EMBL" id="CP129682">
    <property type="protein sequence ID" value="XDS48895.1"/>
    <property type="molecule type" value="Genomic_DNA"/>
</dbReference>
<dbReference type="SUPFAM" id="SSF48498">
    <property type="entry name" value="Tetracyclin repressor-like, C-terminal domain"/>
    <property type="match status" value="1"/>
</dbReference>
<feature type="domain" description="HTH tetR-type" evidence="3">
    <location>
        <begin position="2"/>
        <end position="62"/>
    </location>
</feature>
<dbReference type="InterPro" id="IPR001647">
    <property type="entry name" value="HTH_TetR"/>
</dbReference>
<dbReference type="PROSITE" id="PS50977">
    <property type="entry name" value="HTH_TETR_2"/>
    <property type="match status" value="1"/>
</dbReference>
<evidence type="ECO:0000256" key="2">
    <source>
        <dbReference type="PROSITE-ProRule" id="PRU00335"/>
    </source>
</evidence>
<dbReference type="SUPFAM" id="SSF46689">
    <property type="entry name" value="Homeodomain-like"/>
    <property type="match status" value="1"/>
</dbReference>
<dbReference type="RefSeq" id="WP_369341091.1">
    <property type="nucleotide sequence ID" value="NZ_CP129675.1"/>
</dbReference>